<proteinExistence type="predicted"/>
<protein>
    <submittedName>
        <fullName evidence="1">Uncharacterized protein</fullName>
    </submittedName>
</protein>
<evidence type="ECO:0000313" key="1">
    <source>
        <dbReference type="EMBL" id="KAF1938981.1"/>
    </source>
</evidence>
<dbReference type="OrthoDB" id="4158189at2759"/>
<reference evidence="1" key="1">
    <citation type="journal article" date="2020" name="Stud. Mycol.">
        <title>101 Dothideomycetes genomes: a test case for predicting lifestyles and emergence of pathogens.</title>
        <authorList>
            <person name="Haridas S."/>
            <person name="Albert R."/>
            <person name="Binder M."/>
            <person name="Bloem J."/>
            <person name="Labutti K."/>
            <person name="Salamov A."/>
            <person name="Andreopoulos B."/>
            <person name="Baker S."/>
            <person name="Barry K."/>
            <person name="Bills G."/>
            <person name="Bluhm B."/>
            <person name="Cannon C."/>
            <person name="Castanera R."/>
            <person name="Culley D."/>
            <person name="Daum C."/>
            <person name="Ezra D."/>
            <person name="Gonzalez J."/>
            <person name="Henrissat B."/>
            <person name="Kuo A."/>
            <person name="Liang C."/>
            <person name="Lipzen A."/>
            <person name="Lutzoni F."/>
            <person name="Magnuson J."/>
            <person name="Mondo S."/>
            <person name="Nolan M."/>
            <person name="Ohm R."/>
            <person name="Pangilinan J."/>
            <person name="Park H.-J."/>
            <person name="Ramirez L."/>
            <person name="Alfaro M."/>
            <person name="Sun H."/>
            <person name="Tritt A."/>
            <person name="Yoshinaga Y."/>
            <person name="Zwiers L.-H."/>
            <person name="Turgeon B."/>
            <person name="Goodwin S."/>
            <person name="Spatafora J."/>
            <person name="Crous P."/>
            <person name="Grigoriev I."/>
        </authorList>
    </citation>
    <scope>NUCLEOTIDE SEQUENCE</scope>
    <source>
        <strain evidence="1">CBS 161.51</strain>
    </source>
</reference>
<keyword evidence="2" id="KW-1185">Reference proteome</keyword>
<accession>A0A6A5SEA7</accession>
<evidence type="ECO:0000313" key="2">
    <source>
        <dbReference type="Proteomes" id="UP000800038"/>
    </source>
</evidence>
<dbReference type="EMBL" id="ML976091">
    <property type="protein sequence ID" value="KAF1938981.1"/>
    <property type="molecule type" value="Genomic_DNA"/>
</dbReference>
<organism evidence="1 2">
    <name type="scientific">Clathrospora elynae</name>
    <dbReference type="NCBI Taxonomy" id="706981"/>
    <lineage>
        <taxon>Eukaryota</taxon>
        <taxon>Fungi</taxon>
        <taxon>Dikarya</taxon>
        <taxon>Ascomycota</taxon>
        <taxon>Pezizomycotina</taxon>
        <taxon>Dothideomycetes</taxon>
        <taxon>Pleosporomycetidae</taxon>
        <taxon>Pleosporales</taxon>
        <taxon>Diademaceae</taxon>
        <taxon>Clathrospora</taxon>
    </lineage>
</organism>
<gene>
    <name evidence="1" type="ORF">EJ02DRAFT_457408</name>
</gene>
<sequence length="137" mass="14946">MCNDHPTRASQGGSIAVLRPTSHLTRTHSEEEMLLLFTNQFARSGTSVEFQGLDEGFQQDRHWIVIHRDGDLSASQLLPANPLYSFLLESSPVTTLQLPQKLHLGVGDAGIIGRRVSVMTGSIQGPLTLAEGIIGWN</sequence>
<dbReference type="Proteomes" id="UP000800038">
    <property type="component" value="Unassembled WGS sequence"/>
</dbReference>
<dbReference type="AlphaFoldDB" id="A0A6A5SEA7"/>
<name>A0A6A5SEA7_9PLEO</name>